<dbReference type="RefSeq" id="WP_042276258.1">
    <property type="nucleotide sequence ID" value="NZ_BBML01000001.1"/>
</dbReference>
<dbReference type="SUPFAM" id="SSF110296">
    <property type="entry name" value="Oligoxyloglucan reducing end-specific cellobiohydrolase"/>
    <property type="match status" value="1"/>
</dbReference>
<dbReference type="EMBL" id="BBML01000001">
    <property type="protein sequence ID" value="GAK95635.1"/>
    <property type="molecule type" value="Genomic_DNA"/>
</dbReference>
<dbReference type="NCBIfam" id="TIGR04183">
    <property type="entry name" value="Por_Secre_tail"/>
    <property type="match status" value="1"/>
</dbReference>
<evidence type="ECO:0000256" key="1">
    <source>
        <dbReference type="ARBA" id="ARBA00022729"/>
    </source>
</evidence>
<dbReference type="GO" id="GO:0010411">
    <property type="term" value="P:xyloglucan metabolic process"/>
    <property type="evidence" value="ECO:0007669"/>
    <property type="project" value="TreeGrafter"/>
</dbReference>
<keyword evidence="1 2" id="KW-0732">Signal</keyword>
<dbReference type="Proteomes" id="UP000029221">
    <property type="component" value="Unassembled WGS sequence"/>
</dbReference>
<organism evidence="3 4">
    <name type="scientific">Nonlabens tegetincola</name>
    <dbReference type="NCBI Taxonomy" id="323273"/>
    <lineage>
        <taxon>Bacteria</taxon>
        <taxon>Pseudomonadati</taxon>
        <taxon>Bacteroidota</taxon>
        <taxon>Flavobacteriia</taxon>
        <taxon>Flavobacteriales</taxon>
        <taxon>Flavobacteriaceae</taxon>
        <taxon>Nonlabens</taxon>
    </lineage>
</organism>
<protein>
    <recommendedName>
        <fullName evidence="5">Glycosyl hydrolase</fullName>
    </recommendedName>
</protein>
<gene>
    <name evidence="3" type="ORF">JCM19294_2417</name>
</gene>
<dbReference type="PANTHER" id="PTHR43739:SF5">
    <property type="entry name" value="EXO-ALPHA-SIALIDASE"/>
    <property type="match status" value="1"/>
</dbReference>
<keyword evidence="4" id="KW-1185">Reference proteome</keyword>
<reference evidence="3" key="1">
    <citation type="journal article" date="2014" name="Genome Announc.">
        <title>Draft Genome Sequences of Marine Flavobacterium Nonlabens Strains NR17, NR24, NR27, NR32, NR33, and Ara13.</title>
        <authorList>
            <person name="Nakanishi M."/>
            <person name="Meirelles P."/>
            <person name="Suzuki R."/>
            <person name="Takatani N."/>
            <person name="Mino S."/>
            <person name="Suda W."/>
            <person name="Oshima K."/>
            <person name="Hattori M."/>
            <person name="Ohkuma M."/>
            <person name="Hosokawa M."/>
            <person name="Miyashita K."/>
            <person name="Thompson F.L."/>
            <person name="Niwa A."/>
            <person name="Sawabe T."/>
            <person name="Sawabe T."/>
        </authorList>
    </citation>
    <scope>NUCLEOTIDE SEQUENCE [LARGE SCALE GENOMIC DNA]</scope>
    <source>
        <strain evidence="3">JCM 19294</strain>
    </source>
</reference>
<dbReference type="STRING" id="319236.BST91_12545"/>
<evidence type="ECO:0000313" key="3">
    <source>
        <dbReference type="EMBL" id="GAK95635.1"/>
    </source>
</evidence>
<name>A0A090PXZ4_9FLAO</name>
<dbReference type="InterPro" id="IPR052025">
    <property type="entry name" value="Xyloglucanase_GH74"/>
</dbReference>
<feature type="chain" id="PRO_5001861358" description="Glycosyl hydrolase" evidence="2">
    <location>
        <begin position="24"/>
        <end position="933"/>
    </location>
</feature>
<evidence type="ECO:0000313" key="4">
    <source>
        <dbReference type="Proteomes" id="UP000029221"/>
    </source>
</evidence>
<dbReference type="Gene3D" id="2.130.10.10">
    <property type="entry name" value="YVTN repeat-like/Quinoprotein amine dehydrogenase"/>
    <property type="match status" value="3"/>
</dbReference>
<evidence type="ECO:0008006" key="5">
    <source>
        <dbReference type="Google" id="ProtNLM"/>
    </source>
</evidence>
<dbReference type="InterPro" id="IPR026444">
    <property type="entry name" value="Secre_tail"/>
</dbReference>
<proteinExistence type="predicted"/>
<dbReference type="InterPro" id="IPR015943">
    <property type="entry name" value="WD40/YVTN_repeat-like_dom_sf"/>
</dbReference>
<evidence type="ECO:0000256" key="2">
    <source>
        <dbReference type="SAM" id="SignalP"/>
    </source>
</evidence>
<dbReference type="PROSITE" id="PS51257">
    <property type="entry name" value="PROKAR_LIPOPROTEIN"/>
    <property type="match status" value="1"/>
</dbReference>
<dbReference type="eggNOG" id="COG3291">
    <property type="taxonomic scope" value="Bacteria"/>
</dbReference>
<feature type="signal peptide" evidence="2">
    <location>
        <begin position="1"/>
        <end position="23"/>
    </location>
</feature>
<comment type="caution">
    <text evidence="3">The sequence shown here is derived from an EMBL/GenBank/DDBJ whole genome shotgun (WGS) entry which is preliminary data.</text>
</comment>
<dbReference type="eggNOG" id="COG4447">
    <property type="taxonomic scope" value="Bacteria"/>
</dbReference>
<dbReference type="AlphaFoldDB" id="A0A090PXZ4"/>
<accession>A0A090PXZ4</accession>
<dbReference type="PANTHER" id="PTHR43739">
    <property type="entry name" value="XYLOGLUCANASE (EUROFUNG)"/>
    <property type="match status" value="1"/>
</dbReference>
<sequence>MKTFSKLLIIISFALLYSCSNNDNTQINKDREQHETFLDTHPFNQTIQLSREDRKKQGLPPNAYYEREYLLTMNPSLGRPTPEKVKLINKDLEIAKSVPGNSRSWEDRGPNNIGGRTHVVFFDPNDVGPNNGDGIDYNRAFAGGVGGGLWVNEDVTDANSSWTIIPGVASNLNVSCYAIDPNDPLTMYIGTGEIYTFGAAVGNGLYKTTDGGLTWNTVPINIAGGGDQNIAGDIFKSGIFFITDVIVRDVNGTSEIYVGIGGENYASPNFNIGNPDNTLGLQNSGLYRSIDSGLSWNRIEEPNLSYTEGNNTFYYIPNDFEIAADNELYFGTIGSPLSNQGGGLIYRSVNGTNWNLAATISGADRVEIATSKTNSDLFYVAVQTFSNQADLYKTSNDFLSLNPMNEPDDADNTIPASDFTRGQAFYDLVIEVDPNNDQILYAGGIDSFISQNGGSSWQQISKWTNFNGLNALPVPFVHADIHAISFRPGNSNEGLIGSDGGCSYVSSFNSASSSSNAIENRNNNLNITQFYYAAIDENGASNGDDFAGGTQDNGTLVVNNAQAGPNPFLLAVGGDGAHTDIDGADGYVVVSTQYNNHRYYTYPGYSFRYCVTSSNCGDNAGGTGDFINVAELDKVNDYLFANSKTFNGNNGIEVCQLFASTSNCNTITSNQISNDRPTAMKASPFANGNPVLFVGTERSNIFRVTNVTSSPVWTNINPNGLLGSVSDIEFGSTEQEIYLTVHNYGVNNIFYTGDGGVTWQRKDGNLPDIPVKTILPNPLLPNEVLIGTEIGIYTTADFDSARPNWIPAINGMTNVKVVDLDYRASDNTVLAATHGRGLFTGTLDTASIADSNEISNEIFVTPTVSNGTFSIHSELENTYDIKLHDLNGRRVWSKENMTLSKQGSQVQLNLKSGYYILSAYKDNIAISTKLLIK</sequence>